<evidence type="ECO:0000256" key="2">
    <source>
        <dbReference type="ARBA" id="ARBA00022475"/>
    </source>
</evidence>
<keyword evidence="2" id="KW-1003">Cell membrane</keyword>
<dbReference type="PANTHER" id="PTHR21137">
    <property type="entry name" value="ODORANT RECEPTOR"/>
    <property type="match status" value="1"/>
</dbReference>
<evidence type="ECO:0000313" key="12">
    <source>
        <dbReference type="EMBL" id="KAL2743705.1"/>
    </source>
</evidence>
<keyword evidence="5 10" id="KW-0552">Olfaction</keyword>
<dbReference type="EMBL" id="JAYRBN010000054">
    <property type="protein sequence ID" value="KAL2743705.1"/>
    <property type="molecule type" value="Genomic_DNA"/>
</dbReference>
<dbReference type="PANTHER" id="PTHR21137:SF35">
    <property type="entry name" value="ODORANT RECEPTOR 19A-RELATED"/>
    <property type="match status" value="1"/>
</dbReference>
<comment type="similarity">
    <text evidence="10">Belongs to the insect chemoreceptor superfamily. Heteromeric odorant receptor channel (TC 1.A.69) family.</text>
</comment>
<keyword evidence="3 10" id="KW-0716">Sensory transduction</keyword>
<dbReference type="GO" id="GO:0005886">
    <property type="term" value="C:plasma membrane"/>
    <property type="evidence" value="ECO:0007669"/>
    <property type="project" value="UniProtKB-SubCell"/>
</dbReference>
<sequence length="432" mass="48919">MCYIVCVYVFANRFGERPRDESTNRREEEEEEEEKEEKEEKEEVKKEEKEKEKEKEDDYDDRKEGLFVSSSTNDANGNETSIRNLPYAFIFDIHDSPYFEIAYVYQLSTMINVGLTCVGADTVGPVMILIACGHLKVIQNKMSALMEDAKSNDGEDSYIFQDVKIKLDGYVNYHCTVLEFCKDIEELANVIFLTQLIGSTYNISLVGFKLAGTTRPLSPTLPPSPLPSLPPSPLPPPPPLLLPPSVNYVYGSLQDDPDKYKYTTQTAAVANAAYSMPWYMYSTELKRSMHIIIMRSQRAVRLTAGKFTYLSLETFASVIRNPQYASHNKEIPRSEGVGDDTGTHDPRRRLKGQRGEVKVVVGVGLEIGIGKRGWGQDLRIRETGKKLPMSNEQERKEDSLLFARHLRRTSTNEEAPGDPRELMKSILPADSF</sequence>
<keyword evidence="7" id="KW-0472">Membrane</keyword>
<reference evidence="12 13" key="1">
    <citation type="journal article" date="2024" name="Ann. Entomol. Soc. Am.">
        <title>Genomic analyses of the southern and eastern yellowjacket wasps (Hymenoptera: Vespidae) reveal evolutionary signatures of social life.</title>
        <authorList>
            <person name="Catto M.A."/>
            <person name="Caine P.B."/>
            <person name="Orr S.E."/>
            <person name="Hunt B.G."/>
            <person name="Goodisman M.A.D."/>
        </authorList>
    </citation>
    <scope>NUCLEOTIDE SEQUENCE [LARGE SCALE GENOMIC DNA]</scope>
    <source>
        <strain evidence="12">232</strain>
        <tissue evidence="12">Head and thorax</tissue>
    </source>
</reference>
<evidence type="ECO:0000256" key="5">
    <source>
        <dbReference type="ARBA" id="ARBA00022725"/>
    </source>
</evidence>
<organism evidence="12 13">
    <name type="scientific">Vespula maculifrons</name>
    <name type="common">Eastern yellow jacket</name>
    <name type="synonym">Wasp</name>
    <dbReference type="NCBI Taxonomy" id="7453"/>
    <lineage>
        <taxon>Eukaryota</taxon>
        <taxon>Metazoa</taxon>
        <taxon>Ecdysozoa</taxon>
        <taxon>Arthropoda</taxon>
        <taxon>Hexapoda</taxon>
        <taxon>Insecta</taxon>
        <taxon>Pterygota</taxon>
        <taxon>Neoptera</taxon>
        <taxon>Endopterygota</taxon>
        <taxon>Hymenoptera</taxon>
        <taxon>Apocrita</taxon>
        <taxon>Aculeata</taxon>
        <taxon>Vespoidea</taxon>
        <taxon>Vespidae</taxon>
        <taxon>Vespinae</taxon>
        <taxon>Vespula</taxon>
    </lineage>
</organism>
<dbReference type="GO" id="GO:0007165">
    <property type="term" value="P:signal transduction"/>
    <property type="evidence" value="ECO:0007669"/>
    <property type="project" value="UniProtKB-KW"/>
</dbReference>
<keyword evidence="9 10" id="KW-0807">Transducer</keyword>
<dbReference type="InterPro" id="IPR004117">
    <property type="entry name" value="7tm6_olfct_rcpt"/>
</dbReference>
<evidence type="ECO:0000256" key="6">
    <source>
        <dbReference type="ARBA" id="ARBA00022989"/>
    </source>
</evidence>
<dbReference type="Pfam" id="PF02949">
    <property type="entry name" value="7tm_6"/>
    <property type="match status" value="2"/>
</dbReference>
<evidence type="ECO:0000256" key="11">
    <source>
        <dbReference type="SAM" id="MobiDB-lite"/>
    </source>
</evidence>
<evidence type="ECO:0000256" key="7">
    <source>
        <dbReference type="ARBA" id="ARBA00023136"/>
    </source>
</evidence>
<accession>A0ABD2CF57</accession>
<feature type="compositionally biased region" description="Acidic residues" evidence="11">
    <location>
        <begin position="28"/>
        <end position="40"/>
    </location>
</feature>
<gene>
    <name evidence="12" type="ORF">V1477_007963</name>
</gene>
<feature type="region of interest" description="Disordered" evidence="11">
    <location>
        <begin position="408"/>
        <end position="432"/>
    </location>
</feature>
<dbReference type="Proteomes" id="UP001607303">
    <property type="component" value="Unassembled WGS sequence"/>
</dbReference>
<comment type="caution">
    <text evidence="12">The sequence shown here is derived from an EMBL/GenBank/DDBJ whole genome shotgun (WGS) entry which is preliminary data.</text>
</comment>
<evidence type="ECO:0000313" key="13">
    <source>
        <dbReference type="Proteomes" id="UP001607303"/>
    </source>
</evidence>
<keyword evidence="4" id="KW-0812">Transmembrane</keyword>
<feature type="compositionally biased region" description="Basic and acidic residues" evidence="11">
    <location>
        <begin position="41"/>
        <end position="65"/>
    </location>
</feature>
<feature type="compositionally biased region" description="Basic and acidic residues" evidence="11">
    <location>
        <begin position="17"/>
        <end position="27"/>
    </location>
</feature>
<dbReference type="GO" id="GO:0007608">
    <property type="term" value="P:sensory perception of smell"/>
    <property type="evidence" value="ECO:0007669"/>
    <property type="project" value="UniProtKB-KW"/>
</dbReference>
<evidence type="ECO:0000256" key="3">
    <source>
        <dbReference type="ARBA" id="ARBA00022606"/>
    </source>
</evidence>
<feature type="region of interest" description="Disordered" evidence="11">
    <location>
        <begin position="326"/>
        <end position="351"/>
    </location>
</feature>
<evidence type="ECO:0000256" key="1">
    <source>
        <dbReference type="ARBA" id="ARBA00004651"/>
    </source>
</evidence>
<evidence type="ECO:0000256" key="9">
    <source>
        <dbReference type="ARBA" id="ARBA00023224"/>
    </source>
</evidence>
<proteinExistence type="inferred from homology"/>
<keyword evidence="6" id="KW-1133">Transmembrane helix</keyword>
<keyword evidence="13" id="KW-1185">Reference proteome</keyword>
<evidence type="ECO:0000256" key="8">
    <source>
        <dbReference type="ARBA" id="ARBA00023170"/>
    </source>
</evidence>
<evidence type="ECO:0000256" key="10">
    <source>
        <dbReference type="RuleBase" id="RU351113"/>
    </source>
</evidence>
<evidence type="ECO:0000256" key="4">
    <source>
        <dbReference type="ARBA" id="ARBA00022692"/>
    </source>
</evidence>
<comment type="subcellular location">
    <subcellularLocation>
        <location evidence="1 10">Cell membrane</location>
        <topology evidence="1 10">Multi-pass membrane protein</topology>
    </subcellularLocation>
</comment>
<feature type="region of interest" description="Disordered" evidence="11">
    <location>
        <begin position="17"/>
        <end position="73"/>
    </location>
</feature>
<dbReference type="AlphaFoldDB" id="A0ABD2CF57"/>
<name>A0ABD2CF57_VESMC</name>
<protein>
    <recommendedName>
        <fullName evidence="10">Odorant receptor</fullName>
    </recommendedName>
</protein>
<keyword evidence="8 10" id="KW-0675">Receptor</keyword>